<reference evidence="1" key="1">
    <citation type="journal article" date="2015" name="Nature">
        <title>Complex archaea that bridge the gap between prokaryotes and eukaryotes.</title>
        <authorList>
            <person name="Spang A."/>
            <person name="Saw J.H."/>
            <person name="Jorgensen S.L."/>
            <person name="Zaremba-Niedzwiedzka K."/>
            <person name="Martijn J."/>
            <person name="Lind A.E."/>
            <person name="van Eijk R."/>
            <person name="Schleper C."/>
            <person name="Guy L."/>
            <person name="Ettema T.J."/>
        </authorList>
    </citation>
    <scope>NUCLEOTIDE SEQUENCE</scope>
</reference>
<dbReference type="AlphaFoldDB" id="A0A0F9NJ93"/>
<gene>
    <name evidence="1" type="ORF">LCGC14_1020110</name>
</gene>
<protein>
    <submittedName>
        <fullName evidence="1">Uncharacterized protein</fullName>
    </submittedName>
</protein>
<proteinExistence type="predicted"/>
<sequence>MKKGWEKDNIEKSKKVLEDHFKRKKEEEMFKEMLREGNHFSIRPQFHLSTIDWDTDDSDFDEINDDSIWEDLTASDNKKERGSE</sequence>
<organism evidence="1">
    <name type="scientific">marine sediment metagenome</name>
    <dbReference type="NCBI Taxonomy" id="412755"/>
    <lineage>
        <taxon>unclassified sequences</taxon>
        <taxon>metagenomes</taxon>
        <taxon>ecological metagenomes</taxon>
    </lineage>
</organism>
<evidence type="ECO:0000313" key="1">
    <source>
        <dbReference type="EMBL" id="KKN12072.1"/>
    </source>
</evidence>
<dbReference type="EMBL" id="LAZR01004070">
    <property type="protein sequence ID" value="KKN12072.1"/>
    <property type="molecule type" value="Genomic_DNA"/>
</dbReference>
<comment type="caution">
    <text evidence="1">The sequence shown here is derived from an EMBL/GenBank/DDBJ whole genome shotgun (WGS) entry which is preliminary data.</text>
</comment>
<accession>A0A0F9NJ93</accession>
<name>A0A0F9NJ93_9ZZZZ</name>